<dbReference type="AlphaFoldDB" id="A0A6H1TX77"/>
<reference evidence="1 2" key="1">
    <citation type="submission" date="2020-04" db="EMBL/GenBank/DDBJ databases">
        <authorList>
            <person name="Basu S."/>
            <person name="Maruthanayagam V."/>
            <person name="Chakraborty S."/>
            <person name="Pramanik A."/>
            <person name="Mukherjee J."/>
            <person name="Brink B."/>
        </authorList>
    </citation>
    <scope>NUCLEOTIDE SEQUENCE [LARGE SCALE GENOMIC DNA]</scope>
    <source>
        <strain evidence="1 2">AP17</strain>
    </source>
</reference>
<sequence>MTRDYFPLAPRYRLDDESPWLQGIDPSRRYWIDVNSSPAHRVSVEGLVVADFDDFKQTILGFRSLASGEQMQVERICNALTIHCLGENCYAIEGEVAGAPVWHLFDRESLESLLMTAHPDWQCAPKDVDLGRRMLMRSWESAITA</sequence>
<proteinExistence type="predicted"/>
<evidence type="ECO:0000313" key="1">
    <source>
        <dbReference type="EMBL" id="QIZ70363.1"/>
    </source>
</evidence>
<dbReference type="RefSeq" id="WP_168568518.1">
    <property type="nucleotide sequence ID" value="NZ_CP051167.1"/>
</dbReference>
<protein>
    <submittedName>
        <fullName evidence="1">Uncharacterized protein</fullName>
    </submittedName>
</protein>
<name>A0A6H1TX77_9CYAN</name>
<accession>A0A6H1TX77</accession>
<dbReference type="KEGG" id="oxy:HCG48_07035"/>
<gene>
    <name evidence="1" type="ORF">HCG48_07035</name>
</gene>
<organism evidence="1 2">
    <name type="scientific">Oxynema aestuarii AP17</name>
    <dbReference type="NCBI Taxonomy" id="2064643"/>
    <lineage>
        <taxon>Bacteria</taxon>
        <taxon>Bacillati</taxon>
        <taxon>Cyanobacteriota</taxon>
        <taxon>Cyanophyceae</taxon>
        <taxon>Oscillatoriophycideae</taxon>
        <taxon>Oscillatoriales</taxon>
        <taxon>Oscillatoriaceae</taxon>
        <taxon>Oxynema</taxon>
        <taxon>Oxynema aestuarii</taxon>
    </lineage>
</organism>
<dbReference type="EMBL" id="CP051167">
    <property type="protein sequence ID" value="QIZ70363.1"/>
    <property type="molecule type" value="Genomic_DNA"/>
</dbReference>
<keyword evidence="2" id="KW-1185">Reference proteome</keyword>
<evidence type="ECO:0000313" key="2">
    <source>
        <dbReference type="Proteomes" id="UP000500857"/>
    </source>
</evidence>
<dbReference type="Proteomes" id="UP000500857">
    <property type="component" value="Chromosome"/>
</dbReference>